<evidence type="ECO:0000313" key="2">
    <source>
        <dbReference type="Proteomes" id="UP001597033"/>
    </source>
</evidence>
<accession>A0ABW3LVR6</accession>
<protein>
    <submittedName>
        <fullName evidence="1">DUF4391 domain-containing protein</fullName>
    </submittedName>
</protein>
<reference evidence="2" key="1">
    <citation type="journal article" date="2019" name="Int. J. Syst. Evol. Microbiol.">
        <title>The Global Catalogue of Microorganisms (GCM) 10K type strain sequencing project: providing services to taxonomists for standard genome sequencing and annotation.</title>
        <authorList>
            <consortium name="The Broad Institute Genomics Platform"/>
            <consortium name="The Broad Institute Genome Sequencing Center for Infectious Disease"/>
            <person name="Wu L."/>
            <person name="Ma J."/>
        </authorList>
    </citation>
    <scope>NUCLEOTIDE SEQUENCE [LARGE SCALE GENOMIC DNA]</scope>
    <source>
        <strain evidence="2">CCUG 55854</strain>
    </source>
</reference>
<dbReference type="EMBL" id="JBHTKN010000005">
    <property type="protein sequence ID" value="MFD1042572.1"/>
    <property type="molecule type" value="Genomic_DNA"/>
</dbReference>
<sequence>MSSGKASPALIAWPAKAAVNRVVPKTKFYEHAAVSSRLKDLFVKEVEQITWLAKLATETINLSAKDGVSEIQIFSIQLKTPELHQDVLRCIDGAINHPILFELHHDGRVQVIASFKRPRGGDVTGKLLLSEYFATPWLPTDSGRTDLPTALNLAVLYERLLLCLIPLPARPNEPLRALIERFDKIGAAKRELDKIVSALEKEKQFNRKIELNATVRKLRTQLDQLGYRKLDPTFKANELPTMNAPAEVTVNQILEAADLKTLNGLLTQAMKQQQHQALLRDKQLGQVVEAVVNLTETAPSGEELFAAAILGRLAAVARGRESEVYSRVSEIFSEEPASIETLSDGDEKEYAAKALAYTDEPWLLAYCAREALAIDTANNTRKELLRILLSKSENLADGIRQLTEPQGTLKTVESADTRIKRVRRIFESLAEVSRNYDGDVGQEPGSALSTCVQAFVRGAVDADSEALNASIEASLGVLVRLIELRFSHALQAETYRLLQDGKKLLSTGSWTRFIESSLLIHKVQVNLLEAALVLSRQNRTDKEILKAMEAAWPTHADITRALKKHFKDAVDISPDVADYWMKLGRVTESERAAEHKLGNTEDQQIGELLIQLDANRDIMDKLNRAVVPILKISDPYQAPTVQRAATGYESIAQAAERLARMRKLSKTDLLGKIVDYNPIEHDMEGGHRSGIRQVKVVRDGIQKEFGGKKKTLVKPRVEPEE</sequence>
<evidence type="ECO:0000313" key="1">
    <source>
        <dbReference type="EMBL" id="MFD1042572.1"/>
    </source>
</evidence>
<name>A0ABW3LVR6_9GAMM</name>
<dbReference type="InterPro" id="IPR025503">
    <property type="entry name" value="DUF4391"/>
</dbReference>
<dbReference type="Pfam" id="PF14335">
    <property type="entry name" value="DUF4391"/>
    <property type="match status" value="1"/>
</dbReference>
<proteinExistence type="predicted"/>
<dbReference type="Proteomes" id="UP001597033">
    <property type="component" value="Unassembled WGS sequence"/>
</dbReference>
<organism evidence="1 2">
    <name type="scientific">Pseudoxanthomonas kaohsiungensis</name>
    <dbReference type="NCBI Taxonomy" id="283923"/>
    <lineage>
        <taxon>Bacteria</taxon>
        <taxon>Pseudomonadati</taxon>
        <taxon>Pseudomonadota</taxon>
        <taxon>Gammaproteobacteria</taxon>
        <taxon>Lysobacterales</taxon>
        <taxon>Lysobacteraceae</taxon>
        <taxon>Pseudoxanthomonas</taxon>
    </lineage>
</organism>
<gene>
    <name evidence="1" type="ORF">ACFQ2N_09465</name>
</gene>
<dbReference type="RefSeq" id="WP_162376117.1">
    <property type="nucleotide sequence ID" value="NZ_JBHTKN010000005.1"/>
</dbReference>
<comment type="caution">
    <text evidence="1">The sequence shown here is derived from an EMBL/GenBank/DDBJ whole genome shotgun (WGS) entry which is preliminary data.</text>
</comment>
<keyword evidence="2" id="KW-1185">Reference proteome</keyword>